<evidence type="ECO:0000256" key="1">
    <source>
        <dbReference type="ARBA" id="ARBA00022448"/>
    </source>
</evidence>
<proteinExistence type="predicted"/>
<keyword evidence="3" id="KW-0547">Nucleotide-binding</keyword>
<keyword evidence="2" id="KW-1003">Cell membrane</keyword>
<dbReference type="Gene3D" id="3.40.50.300">
    <property type="entry name" value="P-loop containing nucleotide triphosphate hydrolases"/>
    <property type="match status" value="1"/>
</dbReference>
<dbReference type="PANTHER" id="PTHR43790">
    <property type="entry name" value="CARBOHYDRATE TRANSPORT ATP-BINDING PROTEIN MG119-RELATED"/>
    <property type="match status" value="1"/>
</dbReference>
<evidence type="ECO:0000256" key="2">
    <source>
        <dbReference type="ARBA" id="ARBA00022475"/>
    </source>
</evidence>
<evidence type="ECO:0000313" key="8">
    <source>
        <dbReference type="EMBL" id="GAG07321.1"/>
    </source>
</evidence>
<dbReference type="InterPro" id="IPR050107">
    <property type="entry name" value="ABC_carbohydrate_import_ATPase"/>
</dbReference>
<evidence type="ECO:0000256" key="5">
    <source>
        <dbReference type="ARBA" id="ARBA00022967"/>
    </source>
</evidence>
<organism evidence="8">
    <name type="scientific">marine sediment metagenome</name>
    <dbReference type="NCBI Taxonomy" id="412755"/>
    <lineage>
        <taxon>unclassified sequences</taxon>
        <taxon>metagenomes</taxon>
        <taxon>ecological metagenomes</taxon>
    </lineage>
</organism>
<dbReference type="GO" id="GO:0016887">
    <property type="term" value="F:ATP hydrolysis activity"/>
    <property type="evidence" value="ECO:0007669"/>
    <property type="project" value="InterPro"/>
</dbReference>
<dbReference type="PANTHER" id="PTHR43790:SF3">
    <property type="entry name" value="D-ALLOSE IMPORT ATP-BINDING PROTEIN ALSA-RELATED"/>
    <property type="match status" value="1"/>
</dbReference>
<feature type="domain" description="ABC transporter" evidence="7">
    <location>
        <begin position="12"/>
        <end position="59"/>
    </location>
</feature>
<dbReference type="EMBL" id="BARS01021762">
    <property type="protein sequence ID" value="GAG07321.1"/>
    <property type="molecule type" value="Genomic_DNA"/>
</dbReference>
<reference evidence="8" key="1">
    <citation type="journal article" date="2014" name="Front. Microbiol.">
        <title>High frequency of phylogenetically diverse reductive dehalogenase-homologous genes in deep subseafloor sedimentary metagenomes.</title>
        <authorList>
            <person name="Kawai M."/>
            <person name="Futagami T."/>
            <person name="Toyoda A."/>
            <person name="Takaki Y."/>
            <person name="Nishi S."/>
            <person name="Hori S."/>
            <person name="Arai W."/>
            <person name="Tsubouchi T."/>
            <person name="Morono Y."/>
            <person name="Uchiyama I."/>
            <person name="Ito T."/>
            <person name="Fujiyama A."/>
            <person name="Inagaki F."/>
            <person name="Takami H."/>
        </authorList>
    </citation>
    <scope>NUCLEOTIDE SEQUENCE</scope>
    <source>
        <strain evidence="8">Expedition CK06-06</strain>
    </source>
</reference>
<comment type="caution">
    <text evidence="8">The sequence shown here is derived from an EMBL/GenBank/DDBJ whole genome shotgun (WGS) entry which is preliminary data.</text>
</comment>
<dbReference type="InterPro" id="IPR003439">
    <property type="entry name" value="ABC_transporter-like_ATP-bd"/>
</dbReference>
<evidence type="ECO:0000256" key="3">
    <source>
        <dbReference type="ARBA" id="ARBA00022741"/>
    </source>
</evidence>
<dbReference type="AlphaFoldDB" id="X0W3L8"/>
<protein>
    <recommendedName>
        <fullName evidence="7">ABC transporter domain-containing protein</fullName>
    </recommendedName>
</protein>
<keyword evidence="1" id="KW-0813">Transport</keyword>
<dbReference type="InterPro" id="IPR027417">
    <property type="entry name" value="P-loop_NTPase"/>
</dbReference>
<feature type="non-terminal residue" evidence="8">
    <location>
        <position position="1"/>
    </location>
</feature>
<gene>
    <name evidence="8" type="ORF">S01H1_34895</name>
</gene>
<evidence type="ECO:0000259" key="7">
    <source>
        <dbReference type="Pfam" id="PF00005"/>
    </source>
</evidence>
<evidence type="ECO:0000256" key="4">
    <source>
        <dbReference type="ARBA" id="ARBA00022840"/>
    </source>
</evidence>
<dbReference type="Pfam" id="PF00005">
    <property type="entry name" value="ABC_tran"/>
    <property type="match status" value="1"/>
</dbReference>
<evidence type="ECO:0000256" key="6">
    <source>
        <dbReference type="ARBA" id="ARBA00023136"/>
    </source>
</evidence>
<dbReference type="SUPFAM" id="SSF52540">
    <property type="entry name" value="P-loop containing nucleoside triphosphate hydrolases"/>
    <property type="match status" value="1"/>
</dbReference>
<keyword evidence="4" id="KW-0067">ATP-binding</keyword>
<sequence>FIKRKEESRRSQEFVDAFSIKTPSLRQKVMYLSGGNQQKVLLARWLMKKLKVIILDEPTRGIDVGAKAEIHRLIDELASQGLAIVVMTSEMPELLGVSDHIIVMCDGRITGEFARKNADMEKILETAIGQKEYRYAER</sequence>
<keyword evidence="5" id="KW-1278">Translocase</keyword>
<dbReference type="GO" id="GO:0005524">
    <property type="term" value="F:ATP binding"/>
    <property type="evidence" value="ECO:0007669"/>
    <property type="project" value="UniProtKB-KW"/>
</dbReference>
<keyword evidence="6" id="KW-0472">Membrane</keyword>
<accession>X0W3L8</accession>
<name>X0W3L8_9ZZZZ</name>